<dbReference type="Proteomes" id="UP000478064">
    <property type="component" value="Unassembled WGS sequence"/>
</dbReference>
<dbReference type="AlphaFoldDB" id="A0A6L5HZG6"/>
<protein>
    <submittedName>
        <fullName evidence="1">Uncharacterized protein</fullName>
    </submittedName>
</protein>
<dbReference type="EMBL" id="WIVU01000063">
    <property type="protein sequence ID" value="MQU08438.1"/>
    <property type="molecule type" value="Genomic_DNA"/>
</dbReference>
<gene>
    <name evidence="1" type="ORF">GHO27_22490</name>
</gene>
<comment type="caution">
    <text evidence="1">The sequence shown here is derived from an EMBL/GenBank/DDBJ whole genome shotgun (WGS) entry which is preliminary data.</text>
</comment>
<name>A0A6L5HZG6_9PSED</name>
<sequence>MQPAPEIGQKSSFFTSSPIGYEWLAMNTSAEKKSLVANKLALVCALTVSAWAFADSGSSVEKSSYPKAESLIGAPIGSDILEKISLLISSLEVSGPVLDRVYADIQAGRLGEDLLKGHPFAMMSEMFGRALSEIKGFKGTGELGINGDKLILLLAEMRYKSDRNANLIRQICTDPKPYVSSIDREGLLALAKLGRENSASFNS</sequence>
<proteinExistence type="predicted"/>
<accession>A0A6L5HZG6</accession>
<reference evidence="1 2" key="1">
    <citation type="submission" date="2019-10" db="EMBL/GenBank/DDBJ databases">
        <title>Evaluation of single-gene subtyping targets for Pseudomonas.</title>
        <authorList>
            <person name="Reichler S.J."/>
            <person name="Orsi R.H."/>
            <person name="Wiedmann M."/>
            <person name="Martin N.H."/>
            <person name="Murphy S.I."/>
        </authorList>
    </citation>
    <scope>NUCLEOTIDE SEQUENCE [LARGE SCALE GENOMIC DNA]</scope>
    <source>
        <strain evidence="1 2">FSL R10-1637</strain>
    </source>
</reference>
<evidence type="ECO:0000313" key="1">
    <source>
        <dbReference type="EMBL" id="MQU08438.1"/>
    </source>
</evidence>
<organism evidence="1 2">
    <name type="scientific">Pseudomonas helleri</name>
    <dbReference type="NCBI Taxonomy" id="1608996"/>
    <lineage>
        <taxon>Bacteria</taxon>
        <taxon>Pseudomonadati</taxon>
        <taxon>Pseudomonadota</taxon>
        <taxon>Gammaproteobacteria</taxon>
        <taxon>Pseudomonadales</taxon>
        <taxon>Pseudomonadaceae</taxon>
        <taxon>Pseudomonas</taxon>
    </lineage>
</organism>
<evidence type="ECO:0000313" key="2">
    <source>
        <dbReference type="Proteomes" id="UP000478064"/>
    </source>
</evidence>